<sequence length="869" mass="98120">MAPPAGALWPHFHQSDTKPNGTHYRATHWRCIDAKRPKNEPIDVEASADVTLIRNAEWFAEALASAMEAREDVNGEKKAMAGHLRKCPHSTTAEKAAAATVNPTKAEQKAAESQAAKRARESDASDADDEARETGVVKKKRKRVKAVETSFKQSTLEVFRGLDIPFNVSQTAAIHAQFLRATQSANLPEMWTSDPEVLKLFMMFRSRAGDVIPSRTQLGGSLLRDASNRIDAQILEEVSGADVLMSTDGWRSKAKDAVGGVSLSHKFKTLLIDIIRTNAWSKDGESMALRFGEMIDKSEEKWGCIVVGFLTDNDGGSKKGRKRLGIARAWLLLFPCCSHQGQLILAEYLRDNSRASEIIEELIEAVNWLNSKDKVRDIFDQTQREMNGKILAYLLPNLTRWTTHLVAALRFNGLKGPIRHTILNKRDDIIKAHIGAESNRRKREEMRLVALDHCTTLEGNGWWDELEKIINDLEHICYLTNIAQSDHVRPDQFFLALAGLYLHFGRFSARVNAEERAIGKKMCARIDKRFKELDQAVFVLALVLNPFQKLSRFGDNANIDPFILSTELITLYKRVKSRPPSIPRTPPQQQQHEQEQTQALQKLSSAFMQYLAGSGPFKSWENPQIRATYIEINSNYPIPFWEMFRTNALVVELANFSLMLLRLVVNQAGLERSFSDFANKKNKKRNRLGLVKMGQQAKVGFKLRRNNHKGLVEKRDGRKNHDDDKVKSLLAVPRYAEALLSDTDDSDEEGAERVSVVVRSRAAWRRQMVKWQEELREAEEEEEEEEEKSGESGEDKAPIAPRTRRVRPWLPISLSNLFSGTPERAIGRPVRRPKVVSEEALYMELLAAEHSDEGPDAGALEGSGDDYEA</sequence>
<feature type="region of interest" description="Disordered" evidence="1">
    <location>
        <begin position="84"/>
        <end position="139"/>
    </location>
</feature>
<evidence type="ECO:0000256" key="1">
    <source>
        <dbReference type="SAM" id="MobiDB-lite"/>
    </source>
</evidence>
<protein>
    <submittedName>
        <fullName evidence="2">Ribonuclease H-like domain-containing protein</fullName>
    </submittedName>
</protein>
<name>A0AAD7E4P6_9AGAR</name>
<dbReference type="AlphaFoldDB" id="A0AAD7E4P6"/>
<dbReference type="InterPro" id="IPR012337">
    <property type="entry name" value="RNaseH-like_sf"/>
</dbReference>
<dbReference type="EMBL" id="JARJCW010000003">
    <property type="protein sequence ID" value="KAJ7227341.1"/>
    <property type="molecule type" value="Genomic_DNA"/>
</dbReference>
<feature type="region of interest" description="Disordered" evidence="1">
    <location>
        <begin position="847"/>
        <end position="869"/>
    </location>
</feature>
<evidence type="ECO:0000313" key="3">
    <source>
        <dbReference type="Proteomes" id="UP001219525"/>
    </source>
</evidence>
<organism evidence="2 3">
    <name type="scientific">Mycena pura</name>
    <dbReference type="NCBI Taxonomy" id="153505"/>
    <lineage>
        <taxon>Eukaryota</taxon>
        <taxon>Fungi</taxon>
        <taxon>Dikarya</taxon>
        <taxon>Basidiomycota</taxon>
        <taxon>Agaricomycotina</taxon>
        <taxon>Agaricomycetes</taxon>
        <taxon>Agaricomycetidae</taxon>
        <taxon>Agaricales</taxon>
        <taxon>Marasmiineae</taxon>
        <taxon>Mycenaceae</taxon>
        <taxon>Mycena</taxon>
    </lineage>
</organism>
<feature type="region of interest" description="Disordered" evidence="1">
    <location>
        <begin position="776"/>
        <end position="802"/>
    </location>
</feature>
<feature type="compositionally biased region" description="Acidic residues" evidence="1">
    <location>
        <begin position="776"/>
        <end position="788"/>
    </location>
</feature>
<accession>A0AAD7E4P6</accession>
<dbReference type="Proteomes" id="UP001219525">
    <property type="component" value="Unassembled WGS sequence"/>
</dbReference>
<comment type="caution">
    <text evidence="2">The sequence shown here is derived from an EMBL/GenBank/DDBJ whole genome shotgun (WGS) entry which is preliminary data.</text>
</comment>
<dbReference type="SUPFAM" id="SSF53098">
    <property type="entry name" value="Ribonuclease H-like"/>
    <property type="match status" value="1"/>
</dbReference>
<gene>
    <name evidence="2" type="ORF">GGX14DRAFT_348159</name>
</gene>
<proteinExistence type="predicted"/>
<evidence type="ECO:0000313" key="2">
    <source>
        <dbReference type="EMBL" id="KAJ7227341.1"/>
    </source>
</evidence>
<keyword evidence="3" id="KW-1185">Reference proteome</keyword>
<reference evidence="2" key="1">
    <citation type="submission" date="2023-03" db="EMBL/GenBank/DDBJ databases">
        <title>Massive genome expansion in bonnet fungi (Mycena s.s.) driven by repeated elements and novel gene families across ecological guilds.</title>
        <authorList>
            <consortium name="Lawrence Berkeley National Laboratory"/>
            <person name="Harder C.B."/>
            <person name="Miyauchi S."/>
            <person name="Viragh M."/>
            <person name="Kuo A."/>
            <person name="Thoen E."/>
            <person name="Andreopoulos B."/>
            <person name="Lu D."/>
            <person name="Skrede I."/>
            <person name="Drula E."/>
            <person name="Henrissat B."/>
            <person name="Morin E."/>
            <person name="Kohler A."/>
            <person name="Barry K."/>
            <person name="LaButti K."/>
            <person name="Morin E."/>
            <person name="Salamov A."/>
            <person name="Lipzen A."/>
            <person name="Mereny Z."/>
            <person name="Hegedus B."/>
            <person name="Baldrian P."/>
            <person name="Stursova M."/>
            <person name="Weitz H."/>
            <person name="Taylor A."/>
            <person name="Grigoriev I.V."/>
            <person name="Nagy L.G."/>
            <person name="Martin F."/>
            <person name="Kauserud H."/>
        </authorList>
    </citation>
    <scope>NUCLEOTIDE SEQUENCE</scope>
    <source>
        <strain evidence="2">9144</strain>
    </source>
</reference>